<dbReference type="AlphaFoldDB" id="A0A7U5D1U0"/>
<dbReference type="Proteomes" id="UP000033052">
    <property type="component" value="Chromosome"/>
</dbReference>
<sequence>MMECKRTYIFKTKYMFLLFFVGKVILIRAFIAFYIGV</sequence>
<accession>A0A7U5D1U0</accession>
<organism evidence="2 3">
    <name type="scientific">Clostridium sporogenes</name>
    <dbReference type="NCBI Taxonomy" id="1509"/>
    <lineage>
        <taxon>Bacteria</taxon>
        <taxon>Bacillati</taxon>
        <taxon>Bacillota</taxon>
        <taxon>Clostridia</taxon>
        <taxon>Eubacteriales</taxon>
        <taxon>Clostridiaceae</taxon>
        <taxon>Clostridium</taxon>
    </lineage>
</organism>
<proteinExistence type="predicted"/>
<name>A0A7U5D1U0_CLOSG</name>
<keyword evidence="1" id="KW-1133">Transmembrane helix</keyword>
<evidence type="ECO:0000313" key="2">
    <source>
        <dbReference type="EMBL" id="AKC60856.1"/>
    </source>
</evidence>
<reference evidence="2 3" key="1">
    <citation type="journal article" date="2015" name="PLoS ONE">
        <title>A universal mariner transposon system for forward genetic studies in the genus clostridium.</title>
        <authorList>
            <person name="Zhang Y."/>
            <person name="Grosse-Honebrink A."/>
            <person name="Minton N.P."/>
        </authorList>
    </citation>
    <scope>NUCLEOTIDE SEQUENCE [LARGE SCALE GENOMIC DNA]</scope>
    <source>
        <strain evidence="2 3">NCIMB 10696</strain>
    </source>
</reference>
<gene>
    <name evidence="2" type="ORF">CLSPO_c01190</name>
</gene>
<protein>
    <submittedName>
        <fullName evidence="2">Uncharacterized protein</fullName>
    </submittedName>
</protein>
<keyword evidence="1" id="KW-0472">Membrane</keyword>
<evidence type="ECO:0000256" key="1">
    <source>
        <dbReference type="SAM" id="Phobius"/>
    </source>
</evidence>
<evidence type="ECO:0000313" key="3">
    <source>
        <dbReference type="Proteomes" id="UP000033052"/>
    </source>
</evidence>
<dbReference type="KEGG" id="cld:CLSPO_c01190"/>
<feature type="transmembrane region" description="Helical" evidence="1">
    <location>
        <begin position="12"/>
        <end position="35"/>
    </location>
</feature>
<keyword evidence="1" id="KW-0812">Transmembrane</keyword>
<dbReference type="EMBL" id="CP009225">
    <property type="protein sequence ID" value="AKC60856.1"/>
    <property type="molecule type" value="Genomic_DNA"/>
</dbReference>